<proteinExistence type="predicted"/>
<evidence type="ECO:0000313" key="2">
    <source>
        <dbReference type="EMBL" id="KAJ8345277.1"/>
    </source>
</evidence>
<dbReference type="InterPro" id="IPR029092">
    <property type="entry name" value="Zwint-1"/>
</dbReference>
<dbReference type="GO" id="GO:0000776">
    <property type="term" value="C:kinetochore"/>
    <property type="evidence" value="ECO:0007669"/>
    <property type="project" value="InterPro"/>
</dbReference>
<dbReference type="PANTHER" id="PTHR31504:SF1">
    <property type="entry name" value="ZW10 INTERACTOR"/>
    <property type="match status" value="1"/>
</dbReference>
<dbReference type="OrthoDB" id="9893446at2759"/>
<sequence>MATERAQLLVNWYEAGQKDVFSAPEVQDAGEMEPPAAVMVPYLADSRKKLKMIQLPLCVLDHLLLLLESAQSPHLLNTPSPQHTGADTRARLEALKSEYSEGVQRVEGHIAALLERIERAGRKKEQLEQLLSTLERKKEELKDKQRMKEKKDMKEEKLNRMKLQGLENSLLASQGALQLSERHISELVAQTDAHLARVDNWTLLRDGLQQSVQATLGLTGYKLLWVGPQEVCVELVPQVYRPDLANLKPLPLSLTWSLDGLFTIQSQGTAGILDGALQGPLSQVSAALQEITQRYLSQGEMLAEIQEMHSRFAIDWRPAQRLLVFLRSALVVCHFNVGEGYPSTGRASLLSVRGEKGPLNIDALRPPQVNPSLTEWLEFLTSCPDI</sequence>
<dbReference type="EMBL" id="JAINUF010000012">
    <property type="protein sequence ID" value="KAJ8345277.1"/>
    <property type="molecule type" value="Genomic_DNA"/>
</dbReference>
<accession>A0A9Q1EUF5</accession>
<gene>
    <name evidence="2" type="ORF">SKAU_G00294700</name>
</gene>
<dbReference type="PANTHER" id="PTHR31504">
    <property type="entry name" value="ZW10 INTERACTOR ZWINT"/>
    <property type="match status" value="1"/>
</dbReference>
<dbReference type="AlphaFoldDB" id="A0A9Q1EUF5"/>
<dbReference type="Pfam" id="PF15556">
    <property type="entry name" value="Zwint"/>
    <property type="match status" value="1"/>
</dbReference>
<name>A0A9Q1EUF5_SYNKA</name>
<keyword evidence="3" id="KW-1185">Reference proteome</keyword>
<evidence type="ECO:0008006" key="4">
    <source>
        <dbReference type="Google" id="ProtNLM"/>
    </source>
</evidence>
<evidence type="ECO:0000313" key="3">
    <source>
        <dbReference type="Proteomes" id="UP001152622"/>
    </source>
</evidence>
<reference evidence="2" key="1">
    <citation type="journal article" date="2023" name="Science">
        <title>Genome structures resolve the early diversification of teleost fishes.</title>
        <authorList>
            <person name="Parey E."/>
            <person name="Louis A."/>
            <person name="Montfort J."/>
            <person name="Bouchez O."/>
            <person name="Roques C."/>
            <person name="Iampietro C."/>
            <person name="Lluch J."/>
            <person name="Castinel A."/>
            <person name="Donnadieu C."/>
            <person name="Desvignes T."/>
            <person name="Floi Bucao C."/>
            <person name="Jouanno E."/>
            <person name="Wen M."/>
            <person name="Mejri S."/>
            <person name="Dirks R."/>
            <person name="Jansen H."/>
            <person name="Henkel C."/>
            <person name="Chen W.J."/>
            <person name="Zahm M."/>
            <person name="Cabau C."/>
            <person name="Klopp C."/>
            <person name="Thompson A.W."/>
            <person name="Robinson-Rechavi M."/>
            <person name="Braasch I."/>
            <person name="Lecointre G."/>
            <person name="Bobe J."/>
            <person name="Postlethwait J.H."/>
            <person name="Berthelot C."/>
            <person name="Roest Crollius H."/>
            <person name="Guiguen Y."/>
        </authorList>
    </citation>
    <scope>NUCLEOTIDE SEQUENCE</scope>
    <source>
        <strain evidence="2">WJC10195</strain>
    </source>
</reference>
<dbReference type="Proteomes" id="UP001152622">
    <property type="component" value="Chromosome 12"/>
</dbReference>
<comment type="caution">
    <text evidence="2">The sequence shown here is derived from an EMBL/GenBank/DDBJ whole genome shotgun (WGS) entry which is preliminary data.</text>
</comment>
<keyword evidence="1" id="KW-0175">Coiled coil</keyword>
<organism evidence="2 3">
    <name type="scientific">Synaphobranchus kaupii</name>
    <name type="common">Kaup's arrowtooth eel</name>
    <dbReference type="NCBI Taxonomy" id="118154"/>
    <lineage>
        <taxon>Eukaryota</taxon>
        <taxon>Metazoa</taxon>
        <taxon>Chordata</taxon>
        <taxon>Craniata</taxon>
        <taxon>Vertebrata</taxon>
        <taxon>Euteleostomi</taxon>
        <taxon>Actinopterygii</taxon>
        <taxon>Neopterygii</taxon>
        <taxon>Teleostei</taxon>
        <taxon>Anguilliformes</taxon>
        <taxon>Synaphobranchidae</taxon>
        <taxon>Synaphobranchus</taxon>
    </lineage>
</organism>
<evidence type="ECO:0000256" key="1">
    <source>
        <dbReference type="SAM" id="Coils"/>
    </source>
</evidence>
<feature type="coiled-coil region" evidence="1">
    <location>
        <begin position="110"/>
        <end position="164"/>
    </location>
</feature>
<protein>
    <recommendedName>
        <fullName evidence="4">ZW10 interactor</fullName>
    </recommendedName>
</protein>